<dbReference type="FunFam" id="2.60.40.10:FF:002400">
    <property type="entry name" value="Stranded at second, isoform C"/>
    <property type="match status" value="1"/>
</dbReference>
<feature type="region of interest" description="Disordered" evidence="2">
    <location>
        <begin position="604"/>
        <end position="650"/>
    </location>
</feature>
<dbReference type="PROSITE" id="PS50184">
    <property type="entry name" value="VWFC_2"/>
    <property type="match status" value="1"/>
</dbReference>
<dbReference type="InterPro" id="IPR013783">
    <property type="entry name" value="Ig-like_fold"/>
</dbReference>
<feature type="transmembrane region" description="Helical" evidence="3">
    <location>
        <begin position="1875"/>
        <end position="1900"/>
    </location>
</feature>
<feature type="compositionally biased region" description="Basic residues" evidence="2">
    <location>
        <begin position="379"/>
        <end position="389"/>
    </location>
</feature>
<feature type="domain" description="Fibronectin type-III" evidence="5">
    <location>
        <begin position="1525"/>
        <end position="1629"/>
    </location>
</feature>
<feature type="compositionally biased region" description="Low complexity" evidence="2">
    <location>
        <begin position="629"/>
        <end position="643"/>
    </location>
</feature>
<reference evidence="6" key="1">
    <citation type="submission" date="2020-05" db="UniProtKB">
        <authorList>
            <consortium name="EnsemblMetazoa"/>
        </authorList>
    </citation>
    <scope>IDENTIFICATION</scope>
    <source>
        <strain evidence="6">Aabys</strain>
    </source>
</reference>
<feature type="compositionally biased region" description="Low complexity" evidence="2">
    <location>
        <begin position="749"/>
        <end position="778"/>
    </location>
</feature>
<feature type="domain" description="Fibronectin type-III" evidence="5">
    <location>
        <begin position="1651"/>
        <end position="1750"/>
    </location>
</feature>
<feature type="compositionally biased region" description="Basic and acidic residues" evidence="2">
    <location>
        <begin position="462"/>
        <end position="478"/>
    </location>
</feature>
<feature type="compositionally biased region" description="Low complexity" evidence="2">
    <location>
        <begin position="177"/>
        <end position="242"/>
    </location>
</feature>
<evidence type="ECO:0000259" key="4">
    <source>
        <dbReference type="PROSITE" id="PS50184"/>
    </source>
</evidence>
<dbReference type="OrthoDB" id="6022609at2759"/>
<dbReference type="EnsemblMetazoa" id="MDOA000873-RA">
    <property type="protein sequence ID" value="MDOA000873-PA"/>
    <property type="gene ID" value="MDOA000873"/>
</dbReference>
<feature type="compositionally biased region" description="Low complexity" evidence="2">
    <location>
        <begin position="115"/>
        <end position="142"/>
    </location>
</feature>
<evidence type="ECO:0000256" key="2">
    <source>
        <dbReference type="SAM" id="MobiDB-lite"/>
    </source>
</evidence>
<dbReference type="GO" id="GO:0005615">
    <property type="term" value="C:extracellular space"/>
    <property type="evidence" value="ECO:0007669"/>
    <property type="project" value="TreeGrafter"/>
</dbReference>
<feature type="region of interest" description="Disordered" evidence="2">
    <location>
        <begin position="115"/>
        <end position="143"/>
    </location>
</feature>
<dbReference type="PROSITE" id="PS01208">
    <property type="entry name" value="VWFC_1"/>
    <property type="match status" value="1"/>
</dbReference>
<dbReference type="InterPro" id="IPR003961">
    <property type="entry name" value="FN3_dom"/>
</dbReference>
<dbReference type="Gene3D" id="2.60.40.10">
    <property type="entry name" value="Immunoglobulins"/>
    <property type="match status" value="2"/>
</dbReference>
<dbReference type="SMART" id="SM00214">
    <property type="entry name" value="VWC"/>
    <property type="match status" value="4"/>
</dbReference>
<feature type="region of interest" description="Disordered" evidence="2">
    <location>
        <begin position="171"/>
        <end position="260"/>
    </location>
</feature>
<evidence type="ECO:0008006" key="7">
    <source>
        <dbReference type="Google" id="ProtNLM"/>
    </source>
</evidence>
<keyword evidence="3" id="KW-0812">Transmembrane</keyword>
<feature type="region of interest" description="Disordered" evidence="2">
    <location>
        <begin position="456"/>
        <end position="478"/>
    </location>
</feature>
<feature type="compositionally biased region" description="Polar residues" evidence="2">
    <location>
        <begin position="306"/>
        <end position="321"/>
    </location>
</feature>
<dbReference type="PANTHER" id="PTHR11348">
    <property type="entry name" value="CONNECTIVE TISSUE GROWTH FACTOR-RELATED"/>
    <property type="match status" value="1"/>
</dbReference>
<feature type="compositionally biased region" description="Polar residues" evidence="2">
    <location>
        <begin position="244"/>
        <end position="258"/>
    </location>
</feature>
<feature type="compositionally biased region" description="Low complexity" evidence="2">
    <location>
        <begin position="287"/>
        <end position="305"/>
    </location>
</feature>
<organism evidence="6">
    <name type="scientific">Musca domestica</name>
    <name type="common">House fly</name>
    <dbReference type="NCBI Taxonomy" id="7370"/>
    <lineage>
        <taxon>Eukaryota</taxon>
        <taxon>Metazoa</taxon>
        <taxon>Ecdysozoa</taxon>
        <taxon>Arthropoda</taxon>
        <taxon>Hexapoda</taxon>
        <taxon>Insecta</taxon>
        <taxon>Pterygota</taxon>
        <taxon>Neoptera</taxon>
        <taxon>Endopterygota</taxon>
        <taxon>Diptera</taxon>
        <taxon>Brachycera</taxon>
        <taxon>Muscomorpha</taxon>
        <taxon>Muscoidea</taxon>
        <taxon>Muscidae</taxon>
        <taxon>Musca</taxon>
    </lineage>
</organism>
<feature type="region of interest" description="Disordered" evidence="2">
    <location>
        <begin position="272"/>
        <end position="321"/>
    </location>
</feature>
<keyword evidence="3" id="KW-0472">Membrane</keyword>
<feature type="region of interest" description="Disordered" evidence="2">
    <location>
        <begin position="367"/>
        <end position="393"/>
    </location>
</feature>
<gene>
    <name evidence="6" type="primary">101901263</name>
</gene>
<feature type="compositionally biased region" description="Basic and acidic residues" evidence="2">
    <location>
        <begin position="1192"/>
        <end position="1214"/>
    </location>
</feature>
<dbReference type="GO" id="GO:0045597">
    <property type="term" value="P:positive regulation of cell differentiation"/>
    <property type="evidence" value="ECO:0007669"/>
    <property type="project" value="TreeGrafter"/>
</dbReference>
<dbReference type="Pfam" id="PF00041">
    <property type="entry name" value="fn3"/>
    <property type="match status" value="1"/>
</dbReference>
<evidence type="ECO:0000256" key="1">
    <source>
        <dbReference type="ARBA" id="ARBA00022729"/>
    </source>
</evidence>
<feature type="region of interest" description="Disordered" evidence="2">
    <location>
        <begin position="1171"/>
        <end position="1281"/>
    </location>
</feature>
<dbReference type="FunFam" id="2.60.40.10:FF:001574">
    <property type="entry name" value="Blast:Putative epidermal cell surface receptor"/>
    <property type="match status" value="1"/>
</dbReference>
<keyword evidence="3" id="KW-1133">Transmembrane helix</keyword>
<dbReference type="SMART" id="SM00060">
    <property type="entry name" value="FN3"/>
    <property type="match status" value="3"/>
</dbReference>
<dbReference type="SUPFAM" id="SSF49265">
    <property type="entry name" value="Fibronectin type III"/>
    <property type="match status" value="1"/>
</dbReference>
<dbReference type="GO" id="GO:0007155">
    <property type="term" value="P:cell adhesion"/>
    <property type="evidence" value="ECO:0007669"/>
    <property type="project" value="TreeGrafter"/>
</dbReference>
<feature type="region of interest" description="Disordered" evidence="2">
    <location>
        <begin position="746"/>
        <end position="781"/>
    </location>
</feature>
<dbReference type="PROSITE" id="PS50853">
    <property type="entry name" value="FN3"/>
    <property type="match status" value="3"/>
</dbReference>
<dbReference type="VEuPathDB" id="VectorBase:MDOA000873"/>
<dbReference type="InterPro" id="IPR036116">
    <property type="entry name" value="FN3_sf"/>
</dbReference>
<dbReference type="InterPro" id="IPR050941">
    <property type="entry name" value="CCN"/>
</dbReference>
<feature type="compositionally biased region" description="Basic and acidic residues" evidence="2">
    <location>
        <begin position="604"/>
        <end position="617"/>
    </location>
</feature>
<feature type="domain" description="VWFC" evidence="4">
    <location>
        <begin position="1092"/>
        <end position="1166"/>
    </location>
</feature>
<accession>A0A1I8M3H8</accession>
<feature type="compositionally biased region" description="Basic residues" evidence="2">
    <location>
        <begin position="1262"/>
        <end position="1272"/>
    </location>
</feature>
<sequence>MLTSKRRKSSALRTAAAASSSTSCLMAALICGLVFLSAGIQTHAAPAEGNASMDDANTMANVNSFVAATTTMANDAAADAGAAVTDPSSLATKHSDVGGDVTATTIMPMMAGELQNNNNHQHSHQENTNTSSDSISGSSSNTDMHMSQMDVEAKAIETTTMDLSANNASSMTPFQITTDSSASSTSTSSSTATETTTPASTLPSSTTMSAVPLDLSSSSPSSSSSTTALPPTITTTTSVDASSKTESNSDSSPKSFETTMPPHMAMETTMTMPQHEDSSSAQVVDNTSTTSASSSSSSSTTTTETNHPIETTNEGETSLPMTTIEPITTTEPTTTPTIAAAHNGFNEIESKVEMATEEKKVPLPEVSDSNQMEEEQHHGHDHQHHHHHHETGVDHIQHIAVEHKTEQMMDVVTATDVPMITTPHSQEHFNQISQEPDDADAKELNNIRHPVTLITASQSEETTDKDNDSSMKSLEDTEDPYHAHILSESHDRLAEHEDYQMISSTEDAMDVSSLATDSTATTQSADKTNAFADIHTDGIVVSHENEATAKPVAEHNETNEGRARAINLSSEDGMAPTTMDSTTSTTPAGPIISIVEGLQHHMHDHQPEHSHDHAAHDHSHHMHHGDGSGDNLTSTTTTTSSSDSAERNHEMPSVHYVFNGEGRSVDSSISAEDDLSHLNYHYNFVTTERVHDPQSEQKNAAINDLSNVSMEDDDKSQEYQQHQHQHNVFGVSENRQEDHMMITTTPTPASTLDSMASTTTTTAAPDTTTAATPSVDSTSESHMKITEITAAGDVMHRECLADGQSYKNGENMERGCDERCTCNRGEWICSPRCQGKTFKRGTMAAAMATMMSDEEQSKCREIAVEDDECCSRMECSTNEDAFLPTQSSTMHTDDDDDDEAMNASIHKTRPDCYFNGGIYKFRERLEIGCEQICHCDEGGIMNCKPRCPERNHTRPDKCVFVKDPKDVCCQLEFCDVTLDDHEQRPSPPATHNSIGDDGYGFQEGRDINGAAGQGSCEYKDQVYAEGKQFHDGCEQLCLCTAQGVHCAKLQCPTSFGLDVLNPHCLRWEPEPANFQPIAPNCCPDSMRCVDNGTCEYRGEEFENWSQIPTNLTGCDQHCYCENGKVECRPACPPVLALPPADLPCHPAQARLLPIPDDECCKHWACAPIPNASERPYNGGQQHEVDEEEEEASQEHLGHNEHPPKMENATKKHESATGGVGKAEAEKKPTANAFYPTLDGKPPKGGAPSPPFGFDYKTEKHEKHEKHDKHAKKPPVPVKPQQNDVKYDVHEPQEDDIPVHQHPGLGPGYVPVHLTHGGVAISPYDSVNYNQNLAPQHPGPQGPYGPFYHNEAFNPYEQYDLNPNGIPQGKPPAPTSQSDLFNIIGAGVPGGGKLGQSNLPPHVRIEHILQHLQQNVNPAVQNGAAPQGPFVHVNTSGAGGQAPQYVPIVHSGLPPPPPGHGIAIVDGQPVSYGGYPVIPGVGPVPTHLGHNAGHASTTTANGLQTQSSEHGAVTKTQKTGFNNLQPDIEVHTLEAIDARTVRIVFTVPQVYVNLHGRVELRYTNGPGNDTSKWDQQIFAPPEDLIATSQMEFDLPSLEPNSLYKIKITLILRDLNSQPTSSIYTVKTPAERTITPPPPPSDYRPDFQDIFKTVEDPELNVSETNSTWLHLTWKKLSDDHLDYVDGIQLRYKELTGMIYSSTPLIHRSLTSYTIENLQPDTGYEIGLYYIPLTGHGGEMRAGHMIKVRTSPKVDVFAFDVTVNVTKIKAQSVEVTWSGVPYPEDKYVNIYRAIYQSDSGKEDSSVFKVAKRDSSTGTLIMDLKPGTKYRLWLEMYMTNGKIKKSNVVNFITKPGGNAAPGKTGKLLHAGVDQPVGDYYGPLVVVSVVAALAIMSTLVLLLILTRRRVHQTASITPPRKSDAAYDNPSYKVDIQQETMNL</sequence>
<dbReference type="eggNOG" id="ENOG502QPX6">
    <property type="taxonomic scope" value="Eukaryota"/>
</dbReference>
<protein>
    <recommendedName>
        <fullName evidence="7">Epidermal cell surface receptor</fullName>
    </recommendedName>
</protein>
<dbReference type="STRING" id="7370.A0A1I8M3H8"/>
<evidence type="ECO:0000313" key="6">
    <source>
        <dbReference type="EnsemblMetazoa" id="MDOA000873-PA"/>
    </source>
</evidence>
<dbReference type="PANTHER" id="PTHR11348:SF34">
    <property type="entry name" value="EPIDERMAL CELL SURFACE RECEPTOR-RELATED"/>
    <property type="match status" value="1"/>
</dbReference>
<feature type="domain" description="Fibronectin type-III" evidence="5">
    <location>
        <begin position="1756"/>
        <end position="1852"/>
    </location>
</feature>
<dbReference type="VEuPathDB" id="VectorBase:MDOMA2_005273"/>
<dbReference type="PROSITE" id="PS51257">
    <property type="entry name" value="PROKAR_LIPOPROTEIN"/>
    <property type="match status" value="1"/>
</dbReference>
<keyword evidence="1" id="KW-0732">Signal</keyword>
<dbReference type="InterPro" id="IPR001007">
    <property type="entry name" value="VWF_dom"/>
</dbReference>
<evidence type="ECO:0000259" key="5">
    <source>
        <dbReference type="PROSITE" id="PS50853"/>
    </source>
</evidence>
<evidence type="ECO:0000256" key="3">
    <source>
        <dbReference type="SAM" id="Phobius"/>
    </source>
</evidence>
<name>A0A1I8M3H8_MUSDO</name>
<proteinExistence type="predicted"/>
<dbReference type="GO" id="GO:0005178">
    <property type="term" value="F:integrin binding"/>
    <property type="evidence" value="ECO:0007669"/>
    <property type="project" value="TreeGrafter"/>
</dbReference>
<dbReference type="CDD" id="cd00063">
    <property type="entry name" value="FN3"/>
    <property type="match status" value="2"/>
</dbReference>